<reference evidence="4 5" key="1">
    <citation type="journal article" date="2017" name="Mol. Ecol.">
        <title>Comparative and population genomic landscape of Phellinus noxius: A hypervariable fungus causing root rot in trees.</title>
        <authorList>
            <person name="Chung C.L."/>
            <person name="Lee T.J."/>
            <person name="Akiba M."/>
            <person name="Lee H.H."/>
            <person name="Kuo T.H."/>
            <person name="Liu D."/>
            <person name="Ke H.M."/>
            <person name="Yokoi T."/>
            <person name="Roa M.B."/>
            <person name="Lu M.J."/>
            <person name="Chang Y.Y."/>
            <person name="Ann P.J."/>
            <person name="Tsai J.N."/>
            <person name="Chen C.Y."/>
            <person name="Tzean S.S."/>
            <person name="Ota Y."/>
            <person name="Hattori T."/>
            <person name="Sahashi N."/>
            <person name="Liou R.F."/>
            <person name="Kikuchi T."/>
            <person name="Tsai I.J."/>
        </authorList>
    </citation>
    <scope>NUCLEOTIDE SEQUENCE [LARGE SCALE GENOMIC DNA]</scope>
    <source>
        <strain evidence="4 5">FFPRI411160</strain>
    </source>
</reference>
<dbReference type="Gene3D" id="3.40.50.150">
    <property type="entry name" value="Vaccinia Virus protein VP39"/>
    <property type="match status" value="1"/>
</dbReference>
<dbReference type="OrthoDB" id="3647at2759"/>
<dbReference type="AlphaFoldDB" id="A0A286UD48"/>
<dbReference type="CDD" id="cd02440">
    <property type="entry name" value="AdoMet_MTases"/>
    <property type="match status" value="1"/>
</dbReference>
<dbReference type="GO" id="GO:0008168">
    <property type="term" value="F:methyltransferase activity"/>
    <property type="evidence" value="ECO:0007669"/>
    <property type="project" value="UniProtKB-KW"/>
</dbReference>
<protein>
    <submittedName>
        <fullName evidence="4">S-adenosyl-L-methionine-dependent methyltransferase</fullName>
    </submittedName>
</protein>
<feature type="region of interest" description="Disordered" evidence="2">
    <location>
        <begin position="1"/>
        <end position="32"/>
    </location>
</feature>
<accession>A0A286UD48</accession>
<proteinExistence type="predicted"/>
<organism evidence="4 5">
    <name type="scientific">Pyrrhoderma noxium</name>
    <dbReference type="NCBI Taxonomy" id="2282107"/>
    <lineage>
        <taxon>Eukaryota</taxon>
        <taxon>Fungi</taxon>
        <taxon>Dikarya</taxon>
        <taxon>Basidiomycota</taxon>
        <taxon>Agaricomycotina</taxon>
        <taxon>Agaricomycetes</taxon>
        <taxon>Hymenochaetales</taxon>
        <taxon>Hymenochaetaceae</taxon>
        <taxon>Pyrrhoderma</taxon>
    </lineage>
</organism>
<evidence type="ECO:0000313" key="5">
    <source>
        <dbReference type="Proteomes" id="UP000217199"/>
    </source>
</evidence>
<feature type="domain" description="Methyltransferase" evidence="3">
    <location>
        <begin position="73"/>
        <end position="210"/>
    </location>
</feature>
<dbReference type="EMBL" id="NBII01000007">
    <property type="protein sequence ID" value="PAV17468.1"/>
    <property type="molecule type" value="Genomic_DNA"/>
</dbReference>
<sequence length="249" mass="27811">MCSNCQTHDHAHSHTHTHHHGHAHSHDHSQVDFEKHNREWYDSNATKHINVKIFQDLSEQVSQALVKQGCFDKENTVVLDYACGPGAVTVLVTPHVKQVVGVDISQGSVDAFNSRAKELGFSQERMQAVRIDSNNVSDQLNGQTYDVVMCNLAYHHFESIDTITSTLASLVKPGGVLLVSDFSAPFNTMTDDHSLDNVVAHKHGFSESRIRSLFESVGLTEVTYDDCIHIEVEPYKMDVFIAKGFKPKN</sequence>
<dbReference type="GO" id="GO:0032259">
    <property type="term" value="P:methylation"/>
    <property type="evidence" value="ECO:0007669"/>
    <property type="project" value="UniProtKB-KW"/>
</dbReference>
<dbReference type="STRING" id="2282107.A0A286UD48"/>
<dbReference type="InParanoid" id="A0A286UD48"/>
<feature type="compositionally biased region" description="Basic residues" evidence="2">
    <location>
        <begin position="13"/>
        <end position="23"/>
    </location>
</feature>
<evidence type="ECO:0000313" key="4">
    <source>
        <dbReference type="EMBL" id="PAV17468.1"/>
    </source>
</evidence>
<name>A0A286UD48_9AGAM</name>
<dbReference type="Proteomes" id="UP000217199">
    <property type="component" value="Unassembled WGS sequence"/>
</dbReference>
<keyword evidence="1" id="KW-0808">Transferase</keyword>
<evidence type="ECO:0000256" key="1">
    <source>
        <dbReference type="ARBA" id="ARBA00022679"/>
    </source>
</evidence>
<dbReference type="SUPFAM" id="SSF53335">
    <property type="entry name" value="S-adenosyl-L-methionine-dependent methyltransferases"/>
    <property type="match status" value="1"/>
</dbReference>
<dbReference type="Pfam" id="PF13847">
    <property type="entry name" value="Methyltransf_31"/>
    <property type="match status" value="1"/>
</dbReference>
<dbReference type="PANTHER" id="PTHR43861:SF3">
    <property type="entry name" value="PUTATIVE (AFU_ORTHOLOGUE AFUA_2G14390)-RELATED"/>
    <property type="match status" value="1"/>
</dbReference>
<gene>
    <name evidence="4" type="ORF">PNOK_0753200</name>
</gene>
<comment type="caution">
    <text evidence="4">The sequence shown here is derived from an EMBL/GenBank/DDBJ whole genome shotgun (WGS) entry which is preliminary data.</text>
</comment>
<keyword evidence="5" id="KW-1185">Reference proteome</keyword>
<keyword evidence="4" id="KW-0489">Methyltransferase</keyword>
<evidence type="ECO:0000259" key="3">
    <source>
        <dbReference type="Pfam" id="PF13847"/>
    </source>
</evidence>
<dbReference type="InterPro" id="IPR029063">
    <property type="entry name" value="SAM-dependent_MTases_sf"/>
</dbReference>
<evidence type="ECO:0000256" key="2">
    <source>
        <dbReference type="SAM" id="MobiDB-lite"/>
    </source>
</evidence>
<dbReference type="InterPro" id="IPR025714">
    <property type="entry name" value="Methyltranfer_dom"/>
</dbReference>
<dbReference type="PANTHER" id="PTHR43861">
    <property type="entry name" value="TRANS-ACONITATE 2-METHYLTRANSFERASE-RELATED"/>
    <property type="match status" value="1"/>
</dbReference>